<name>A0A8J2HQM3_COTCN</name>
<feature type="non-terminal residue" evidence="1">
    <location>
        <position position="1"/>
    </location>
</feature>
<keyword evidence="2" id="KW-1185">Reference proteome</keyword>
<reference evidence="1" key="1">
    <citation type="submission" date="2021-04" db="EMBL/GenBank/DDBJ databases">
        <authorList>
            <person name="Chebbi M.A.C M."/>
        </authorList>
    </citation>
    <scope>NUCLEOTIDE SEQUENCE</scope>
</reference>
<organism evidence="1 2">
    <name type="scientific">Cotesia congregata</name>
    <name type="common">Parasitoid wasp</name>
    <name type="synonym">Apanteles congregatus</name>
    <dbReference type="NCBI Taxonomy" id="51543"/>
    <lineage>
        <taxon>Eukaryota</taxon>
        <taxon>Metazoa</taxon>
        <taxon>Ecdysozoa</taxon>
        <taxon>Arthropoda</taxon>
        <taxon>Hexapoda</taxon>
        <taxon>Insecta</taxon>
        <taxon>Pterygota</taxon>
        <taxon>Neoptera</taxon>
        <taxon>Endopterygota</taxon>
        <taxon>Hymenoptera</taxon>
        <taxon>Apocrita</taxon>
        <taxon>Ichneumonoidea</taxon>
        <taxon>Braconidae</taxon>
        <taxon>Microgastrinae</taxon>
        <taxon>Cotesia</taxon>
    </lineage>
</organism>
<accession>A0A8J2HQM3</accession>
<feature type="non-terminal residue" evidence="1">
    <location>
        <position position="80"/>
    </location>
</feature>
<evidence type="ECO:0008006" key="3">
    <source>
        <dbReference type="Google" id="ProtNLM"/>
    </source>
</evidence>
<dbReference type="Proteomes" id="UP000786811">
    <property type="component" value="Unassembled WGS sequence"/>
</dbReference>
<comment type="caution">
    <text evidence="1">The sequence shown here is derived from an EMBL/GenBank/DDBJ whole genome shotgun (WGS) entry which is preliminary data.</text>
</comment>
<evidence type="ECO:0000313" key="1">
    <source>
        <dbReference type="EMBL" id="CAG5109952.1"/>
    </source>
</evidence>
<protein>
    <recommendedName>
        <fullName evidence="3">Reverse transcriptase domain-containing protein</fullName>
    </recommendedName>
</protein>
<dbReference type="AlphaFoldDB" id="A0A8J2HQM3"/>
<proteinExistence type="predicted"/>
<dbReference type="EMBL" id="CAJNRD030001597">
    <property type="protein sequence ID" value="CAG5109952.1"/>
    <property type="molecule type" value="Genomic_DNA"/>
</dbReference>
<dbReference type="OrthoDB" id="7555282at2759"/>
<gene>
    <name evidence="1" type="ORF">HICCMSTLAB_LOCUS14064</name>
</gene>
<sequence length="80" mass="9427">AILLDLENAFDSVWLNGLTYLLVQLNFPKKTVNEISFEIVKQIKEFKITMTNQETQEEIEIPTKKTVKYLGINFDYLLRM</sequence>
<evidence type="ECO:0000313" key="2">
    <source>
        <dbReference type="Proteomes" id="UP000786811"/>
    </source>
</evidence>